<dbReference type="InterPro" id="IPR016186">
    <property type="entry name" value="C-type_lectin-like/link_sf"/>
</dbReference>
<evidence type="ECO:0000256" key="9">
    <source>
        <dbReference type="SAM" id="SignalP"/>
    </source>
</evidence>
<feature type="region of interest" description="Disordered" evidence="7">
    <location>
        <begin position="107"/>
        <end position="126"/>
    </location>
</feature>
<dbReference type="SMART" id="SM00034">
    <property type="entry name" value="CLECT"/>
    <property type="match status" value="1"/>
</dbReference>
<keyword evidence="3 9" id="KW-0732">Signal</keyword>
<gene>
    <name evidence="11" type="primary">CLEC14A</name>
</gene>
<evidence type="ECO:0000256" key="1">
    <source>
        <dbReference type="ARBA" id="ARBA00004479"/>
    </source>
</evidence>
<comment type="subcellular location">
    <subcellularLocation>
        <location evidence="1">Membrane</location>
        <topology evidence="1">Single-pass type I membrane protein</topology>
    </subcellularLocation>
</comment>
<evidence type="ECO:0000256" key="2">
    <source>
        <dbReference type="ARBA" id="ARBA00022692"/>
    </source>
</evidence>
<dbReference type="Ensembl" id="ENSCPRT00005006364.1">
    <property type="protein sequence ID" value="ENSCPRP00005005418.1"/>
    <property type="gene ID" value="ENSCPRG00005003902.1"/>
</dbReference>
<evidence type="ECO:0000256" key="7">
    <source>
        <dbReference type="SAM" id="MobiDB-lite"/>
    </source>
</evidence>
<feature type="chain" id="PRO_5029571406" evidence="9">
    <location>
        <begin position="21"/>
        <end position="447"/>
    </location>
</feature>
<keyword evidence="6 8" id="KW-0472">Membrane</keyword>
<evidence type="ECO:0000259" key="10">
    <source>
        <dbReference type="PROSITE" id="PS50041"/>
    </source>
</evidence>
<dbReference type="PANTHER" id="PTHR14789">
    <property type="entry name" value="CHONDROLECTIN VARIANT CHODLFDELTAE"/>
    <property type="match status" value="1"/>
</dbReference>
<dbReference type="InterPro" id="IPR051505">
    <property type="entry name" value="C-type_lectin_domain"/>
</dbReference>
<evidence type="ECO:0000256" key="5">
    <source>
        <dbReference type="ARBA" id="ARBA00022989"/>
    </source>
</evidence>
<feature type="region of interest" description="Disordered" evidence="7">
    <location>
        <begin position="373"/>
        <end position="447"/>
    </location>
</feature>
<feature type="transmembrane region" description="Helical" evidence="8">
    <location>
        <begin position="342"/>
        <end position="365"/>
    </location>
</feature>
<dbReference type="GO" id="GO:0036324">
    <property type="term" value="P:vascular endothelial growth factor receptor-2 signaling pathway"/>
    <property type="evidence" value="ECO:0007669"/>
    <property type="project" value="Ensembl"/>
</dbReference>
<dbReference type="GO" id="GO:0031012">
    <property type="term" value="C:extracellular matrix"/>
    <property type="evidence" value="ECO:0007669"/>
    <property type="project" value="TreeGrafter"/>
</dbReference>
<keyword evidence="4" id="KW-0430">Lectin</keyword>
<dbReference type="GO" id="GO:0036325">
    <property type="term" value="P:vascular endothelial growth factor receptor-3 signaling pathway"/>
    <property type="evidence" value="ECO:0007669"/>
    <property type="project" value="Ensembl"/>
</dbReference>
<dbReference type="RefSeq" id="XP_019407903.1">
    <property type="nucleotide sequence ID" value="XM_019552358.1"/>
</dbReference>
<dbReference type="GO" id="GO:0001946">
    <property type="term" value="P:lymphangiogenesis"/>
    <property type="evidence" value="ECO:0007669"/>
    <property type="project" value="Ensembl"/>
</dbReference>
<reference evidence="11" key="2">
    <citation type="submission" date="2025-09" db="UniProtKB">
        <authorList>
            <consortium name="Ensembl"/>
        </authorList>
    </citation>
    <scope>IDENTIFICATION</scope>
</reference>
<keyword evidence="12" id="KW-1185">Reference proteome</keyword>
<evidence type="ECO:0000256" key="3">
    <source>
        <dbReference type="ARBA" id="ARBA00022729"/>
    </source>
</evidence>
<dbReference type="Gene3D" id="2.10.25.10">
    <property type="entry name" value="Laminin"/>
    <property type="match status" value="1"/>
</dbReference>
<evidence type="ECO:0000313" key="11">
    <source>
        <dbReference type="Ensembl" id="ENSCPRP00005005418.1"/>
    </source>
</evidence>
<dbReference type="OrthoDB" id="9890094at2759"/>
<accession>A0A7M4E720</accession>
<dbReference type="SUPFAM" id="SSF56436">
    <property type="entry name" value="C-type lectin-like"/>
    <property type="match status" value="1"/>
</dbReference>
<reference evidence="11" key="1">
    <citation type="submission" date="2025-08" db="UniProtKB">
        <authorList>
            <consortium name="Ensembl"/>
        </authorList>
    </citation>
    <scope>IDENTIFICATION</scope>
</reference>
<dbReference type="CTD" id="161198"/>
<dbReference type="Pfam" id="PF00059">
    <property type="entry name" value="Lectin_C"/>
    <property type="match status" value="1"/>
</dbReference>
<dbReference type="GO" id="GO:0002042">
    <property type="term" value="P:cell migration involved in sprouting angiogenesis"/>
    <property type="evidence" value="ECO:0007669"/>
    <property type="project" value="Ensembl"/>
</dbReference>
<dbReference type="InterPro" id="IPR016187">
    <property type="entry name" value="CTDL_fold"/>
</dbReference>
<evidence type="ECO:0000313" key="12">
    <source>
        <dbReference type="Proteomes" id="UP000594220"/>
    </source>
</evidence>
<dbReference type="GO" id="GO:0009897">
    <property type="term" value="C:external side of plasma membrane"/>
    <property type="evidence" value="ECO:0007669"/>
    <property type="project" value="Ensembl"/>
</dbReference>
<feature type="compositionally biased region" description="Polar residues" evidence="7">
    <location>
        <begin position="392"/>
        <end position="401"/>
    </location>
</feature>
<evidence type="ECO:0000256" key="6">
    <source>
        <dbReference type="ARBA" id="ARBA00023136"/>
    </source>
</evidence>
<dbReference type="OMA" id="ELPNCLD"/>
<dbReference type="GeneTree" id="ENSGT00930000151088"/>
<organism evidence="11 12">
    <name type="scientific">Crocodylus porosus</name>
    <name type="common">Saltwater crocodile</name>
    <name type="synonym">Estuarine crocodile</name>
    <dbReference type="NCBI Taxonomy" id="8502"/>
    <lineage>
        <taxon>Eukaryota</taxon>
        <taxon>Metazoa</taxon>
        <taxon>Chordata</taxon>
        <taxon>Craniata</taxon>
        <taxon>Vertebrata</taxon>
        <taxon>Euteleostomi</taxon>
        <taxon>Archelosauria</taxon>
        <taxon>Archosauria</taxon>
        <taxon>Crocodylia</taxon>
        <taxon>Longirostres</taxon>
        <taxon>Crocodylidae</taxon>
        <taxon>Crocodylus</taxon>
    </lineage>
</organism>
<keyword evidence="2 8" id="KW-0812">Transmembrane</keyword>
<dbReference type="GO" id="GO:1990430">
    <property type="term" value="F:extracellular matrix protein binding"/>
    <property type="evidence" value="ECO:0007669"/>
    <property type="project" value="Ensembl"/>
</dbReference>
<sequence>MNGVIPLCLLLQAIYMLCNGAGQSLSSHTWCSKTGTCYSVHGARMAFHQAWDECAQHRGALTQVRNTAELWDILALVNTVTAGSGALLFWVGLTRKQQECTHPERPLRGFSWQTRPQQDLKEEPSELDKWVKEPTSSCTTSRCAALQVTAGQPSLEPWGWKEQRCNKTTQGFICKYKYNGTCPILHPQEALSFIYQFPDDLPRASKGSSPPGTVLNITCPSPQGVVQLVCQLGRDGYTWTAAEKPICFCPSGYLNSSTRNCVDPHDCLSAQGTFLCMCAQGFQLGKDAKSCTQDPRGWTTAVPDLTLSSLPTLAQGSLDVPSTNSPAHTSAAVEMFSSSFNYMFILVIFAVVVLVILVMTTLGVFKLCFNKTPSSSSQYGRQPAAAAESDPEGTTTQSNSEHSLEAAAKSNQPGGDEAETPQGEPIPEDWSSPKELGTSLCTVDSQG</sequence>
<evidence type="ECO:0000256" key="4">
    <source>
        <dbReference type="ARBA" id="ARBA00022734"/>
    </source>
</evidence>
<dbReference type="GO" id="GO:0030246">
    <property type="term" value="F:carbohydrate binding"/>
    <property type="evidence" value="ECO:0007669"/>
    <property type="project" value="UniProtKB-KW"/>
</dbReference>
<dbReference type="PANTHER" id="PTHR14789:SF5">
    <property type="entry name" value="C-TYPE LECTIN DOMAIN FAMILY 14 MEMBER A"/>
    <property type="match status" value="1"/>
</dbReference>
<dbReference type="GO" id="GO:0050840">
    <property type="term" value="F:extracellular matrix binding"/>
    <property type="evidence" value="ECO:0007669"/>
    <property type="project" value="TreeGrafter"/>
</dbReference>
<name>A0A7M4E720_CROPO</name>
<keyword evidence="5 8" id="KW-1133">Transmembrane helix</keyword>
<dbReference type="Gene3D" id="3.10.100.10">
    <property type="entry name" value="Mannose-Binding Protein A, subunit A"/>
    <property type="match status" value="1"/>
</dbReference>
<protein>
    <submittedName>
        <fullName evidence="11">C-type lectin domain containing 14A</fullName>
    </submittedName>
</protein>
<proteinExistence type="predicted"/>
<feature type="domain" description="C-type lectin" evidence="10">
    <location>
        <begin position="33"/>
        <end position="167"/>
    </location>
</feature>
<dbReference type="InterPro" id="IPR001304">
    <property type="entry name" value="C-type_lectin-like"/>
</dbReference>
<dbReference type="PROSITE" id="PS50041">
    <property type="entry name" value="C_TYPE_LECTIN_2"/>
    <property type="match status" value="1"/>
</dbReference>
<feature type="signal peptide" evidence="9">
    <location>
        <begin position="1"/>
        <end position="20"/>
    </location>
</feature>
<dbReference type="KEGG" id="cpoo:109321628"/>
<dbReference type="GeneID" id="109321628"/>
<evidence type="ECO:0000256" key="8">
    <source>
        <dbReference type="SAM" id="Phobius"/>
    </source>
</evidence>
<dbReference type="SUPFAM" id="SSF57196">
    <property type="entry name" value="EGF/Laminin"/>
    <property type="match status" value="1"/>
</dbReference>
<dbReference type="Proteomes" id="UP000594220">
    <property type="component" value="Unplaced"/>
</dbReference>
<dbReference type="AlphaFoldDB" id="A0A7M4E720"/>